<dbReference type="GO" id="GO:0051117">
    <property type="term" value="F:ATPase binding"/>
    <property type="evidence" value="ECO:0007669"/>
    <property type="project" value="TreeGrafter"/>
</dbReference>
<evidence type="ECO:0000256" key="8">
    <source>
        <dbReference type="ARBA" id="ARBA00059506"/>
    </source>
</evidence>
<dbReference type="eggNOG" id="arCOG04138">
    <property type="taxonomic scope" value="Archaea"/>
</dbReference>
<protein>
    <recommendedName>
        <fullName evidence="9 10">A-type ATP synthase subunit I</fullName>
    </recommendedName>
</protein>
<evidence type="ECO:0000256" key="10">
    <source>
        <dbReference type="RuleBase" id="RU361189"/>
    </source>
</evidence>
<dbReference type="GO" id="GO:0016471">
    <property type="term" value="C:vacuolar proton-transporting V-type ATPase complex"/>
    <property type="evidence" value="ECO:0007669"/>
    <property type="project" value="TreeGrafter"/>
</dbReference>
<keyword evidence="4 10" id="KW-0812">Transmembrane</keyword>
<dbReference type="PANTHER" id="PTHR11629:SF63">
    <property type="entry name" value="V-TYPE PROTON ATPASE SUBUNIT A"/>
    <property type="match status" value="1"/>
</dbReference>
<comment type="function">
    <text evidence="8">Component of the A-type ATP synthase that produces ATP from ADP in the presence of a proton gradient across the membrane.</text>
</comment>
<feature type="transmembrane region" description="Helical" evidence="10">
    <location>
        <begin position="555"/>
        <end position="580"/>
    </location>
</feature>
<evidence type="ECO:0000256" key="7">
    <source>
        <dbReference type="ARBA" id="ARBA00023136"/>
    </source>
</evidence>
<gene>
    <name evidence="12" type="primary">atpI-1</name>
    <name evidence="12" type="ordered locus">Mtc_1401</name>
</gene>
<keyword evidence="3 10" id="KW-0813">Transport</keyword>
<keyword evidence="5 10" id="KW-1133">Transmembrane helix</keyword>
<comment type="subcellular location">
    <subcellularLocation>
        <location evidence="1">Membrane</location>
        <topology evidence="1">Multi-pass membrane protein</topology>
    </subcellularLocation>
</comment>
<evidence type="ECO:0000313" key="12">
    <source>
        <dbReference type="EMBL" id="AFD00155.1"/>
    </source>
</evidence>
<evidence type="ECO:0000313" key="13">
    <source>
        <dbReference type="Proteomes" id="UP000005233"/>
    </source>
</evidence>
<dbReference type="PANTHER" id="PTHR11629">
    <property type="entry name" value="VACUOLAR PROTON ATPASES"/>
    <property type="match status" value="1"/>
</dbReference>
<dbReference type="GO" id="GO:0033179">
    <property type="term" value="C:proton-transporting V-type ATPase, V0 domain"/>
    <property type="evidence" value="ECO:0007669"/>
    <property type="project" value="InterPro"/>
</dbReference>
<dbReference type="GO" id="GO:0016787">
    <property type="term" value="F:hydrolase activity"/>
    <property type="evidence" value="ECO:0007669"/>
    <property type="project" value="UniProtKB-KW"/>
</dbReference>
<evidence type="ECO:0000256" key="4">
    <source>
        <dbReference type="ARBA" id="ARBA00022692"/>
    </source>
</evidence>
<evidence type="ECO:0000256" key="1">
    <source>
        <dbReference type="ARBA" id="ARBA00004141"/>
    </source>
</evidence>
<evidence type="ECO:0000256" key="5">
    <source>
        <dbReference type="ARBA" id="ARBA00022989"/>
    </source>
</evidence>
<evidence type="ECO:0000256" key="3">
    <source>
        <dbReference type="ARBA" id="ARBA00022448"/>
    </source>
</evidence>
<feature type="transmembrane region" description="Helical" evidence="10">
    <location>
        <begin position="621"/>
        <end position="645"/>
    </location>
</feature>
<name>H8I4H6_METCZ</name>
<feature type="transmembrane region" description="Helical" evidence="10">
    <location>
        <begin position="484"/>
        <end position="502"/>
    </location>
</feature>
<dbReference type="KEGG" id="mez:Mtc_1401"/>
<dbReference type="InterPro" id="IPR002490">
    <property type="entry name" value="V-ATPase_116kDa_su"/>
</dbReference>
<dbReference type="Gene3D" id="1.20.1460.20">
    <property type="match status" value="1"/>
</dbReference>
<feature type="coiled-coil region" evidence="11">
    <location>
        <begin position="215"/>
        <end position="249"/>
    </location>
</feature>
<dbReference type="EMBL" id="CP003243">
    <property type="protein sequence ID" value="AFD00155.1"/>
    <property type="molecule type" value="Genomic_DNA"/>
</dbReference>
<dbReference type="AlphaFoldDB" id="H8I4H6"/>
<dbReference type="NCBIfam" id="NF004430">
    <property type="entry name" value="PRK05771.2-4"/>
    <property type="match status" value="1"/>
</dbReference>
<dbReference type="RefSeq" id="WP_014405992.1">
    <property type="nucleotide sequence ID" value="NC_017034.1"/>
</dbReference>
<keyword evidence="12" id="KW-0378">Hydrolase</keyword>
<dbReference type="Gene3D" id="3.30.70.2170">
    <property type="match status" value="1"/>
</dbReference>
<evidence type="ECO:0000256" key="9">
    <source>
        <dbReference type="ARBA" id="ARBA00068671"/>
    </source>
</evidence>
<reference evidence="12 13" key="1">
    <citation type="journal article" date="2012" name="J. Bacteriol.">
        <title>Complete genome sequence of a thermophilic methanogen, Methanocella conradii HZ254, isolated from Chinese rice field soil.</title>
        <authorList>
            <person name="Lu Z."/>
            <person name="Lu Y."/>
        </authorList>
    </citation>
    <scope>NUCLEOTIDE SEQUENCE [LARGE SCALE GENOMIC DNA]</scope>
    <source>
        <strain evidence="13">DSM 24694 / JCM 17849 / CGMCC 1.5162 / HZ254</strain>
    </source>
</reference>
<dbReference type="HOGENOM" id="CLU_025558_2_1_2"/>
<evidence type="ECO:0000256" key="6">
    <source>
        <dbReference type="ARBA" id="ARBA00023065"/>
    </source>
</evidence>
<feature type="transmembrane region" description="Helical" evidence="10">
    <location>
        <begin position="523"/>
        <end position="543"/>
    </location>
</feature>
<sequence length="682" mass="75809">MLEPQRMDRVLIVGTKDVMETTINALHDMDILHIEDYTAEGEYFKIGKPLKNATSLSEKLLKLRSIRSYLGTRNDVQFKEKREKLARELDQELATLEATLTSKMNEKSAVEAGIKEASHREEALKPYEVLGLPLDLLYGYESVNVFVGTVQKDVEPVVKAITEDYGLFSAPYGKDLIVAIFVPRDVSSKVYEALLKNDFIEIEPLRETGDPSALAKALENRKAELAARLQSINNDIQELNKRYARFILASEEILTIDTQKAEAPLKFATSENAFVIDGWVPRNEYEKFKEGLLKATDEKVYVTTVEPEHKPYPREMEEQEAVHHEIDAPVKYANPRWMYSLQAFIDLYARPRYDEIDPTAVFFFMFPLFYGFILGDIGYGLLLLILGFAVKRMLKHSEGFQILTTALIICSISSIFFGFIFGEFLGFSMAKPVEDGGGFLGVSLAEFYPRGVHIGPIGPFSLPLERLFPGGFEHGSYVFGIKDLLVFCCLIGIAQIILGYAFGFTNELKQHGLKTAILHKGSWVLILLGGVAMLWYVFPLMISQQIGALNPANPLFLAGAVMFVGGLALLLMGEGVLGIIEIPTLMSNVLSYTRLLAVGMSSVGIAFAVNTMASMMAGGGIIGLIGAVVVFALGHTINLVLGIIAPGLHALRLHYVEFFTKFYKGGGKIYNPFGFIRKYTED</sequence>
<keyword evidence="6 10" id="KW-0406">Ion transport</keyword>
<proteinExistence type="inferred from homology"/>
<feature type="coiled-coil region" evidence="11">
    <location>
        <begin position="79"/>
        <end position="106"/>
    </location>
</feature>
<dbReference type="GO" id="GO:0007035">
    <property type="term" value="P:vacuolar acidification"/>
    <property type="evidence" value="ECO:0007669"/>
    <property type="project" value="TreeGrafter"/>
</dbReference>
<dbReference type="Proteomes" id="UP000005233">
    <property type="component" value="Chromosome"/>
</dbReference>
<organism evidence="12 13">
    <name type="scientific">Methanocella conradii (strain DSM 24694 / JCM 17849 / CGMCC 1.5162 / HZ254)</name>
    <dbReference type="NCBI Taxonomy" id="1041930"/>
    <lineage>
        <taxon>Archaea</taxon>
        <taxon>Methanobacteriati</taxon>
        <taxon>Methanobacteriota</taxon>
        <taxon>Stenosarchaea group</taxon>
        <taxon>Methanomicrobia</taxon>
        <taxon>Methanocellales</taxon>
        <taxon>Methanocellaceae</taxon>
        <taxon>Methanocella</taxon>
    </lineage>
</organism>
<dbReference type="STRING" id="1041930.Mtc_1401"/>
<keyword evidence="11" id="KW-0175">Coiled coil</keyword>
<feature type="transmembrane region" description="Helical" evidence="10">
    <location>
        <begin position="592"/>
        <end position="609"/>
    </location>
</feature>
<comment type="similarity">
    <text evidence="2 10">Belongs to the V-ATPase 116 kDa subunit family.</text>
</comment>
<dbReference type="GO" id="GO:0046961">
    <property type="term" value="F:proton-transporting ATPase activity, rotational mechanism"/>
    <property type="evidence" value="ECO:0007669"/>
    <property type="project" value="InterPro"/>
</dbReference>
<keyword evidence="13" id="KW-1185">Reference proteome</keyword>
<dbReference type="Gene3D" id="3.30.70.2750">
    <property type="match status" value="1"/>
</dbReference>
<dbReference type="Pfam" id="PF01496">
    <property type="entry name" value="V_ATPase_I"/>
    <property type="match status" value="2"/>
</dbReference>
<evidence type="ECO:0000256" key="2">
    <source>
        <dbReference type="ARBA" id="ARBA00009904"/>
    </source>
</evidence>
<keyword evidence="7 10" id="KW-0472">Membrane</keyword>
<dbReference type="GeneID" id="11971531"/>
<accession>H8I4H6</accession>
<dbReference type="OrthoDB" id="85892at2157"/>
<feature type="transmembrane region" description="Helical" evidence="10">
    <location>
        <begin position="360"/>
        <end position="390"/>
    </location>
</feature>
<evidence type="ECO:0000256" key="11">
    <source>
        <dbReference type="SAM" id="Coils"/>
    </source>
</evidence>
<feature type="transmembrane region" description="Helical" evidence="10">
    <location>
        <begin position="402"/>
        <end position="422"/>
    </location>
</feature>